<dbReference type="PROSITE" id="PS51141">
    <property type="entry name" value="ZF_SBP"/>
    <property type="match status" value="1"/>
</dbReference>
<evidence type="ECO:0000313" key="8">
    <source>
        <dbReference type="Proteomes" id="UP000287651"/>
    </source>
</evidence>
<dbReference type="Proteomes" id="UP000287651">
    <property type="component" value="Unassembled WGS sequence"/>
</dbReference>
<evidence type="ECO:0000313" key="7">
    <source>
        <dbReference type="EMBL" id="RRT62581.1"/>
    </source>
</evidence>
<sequence length="395" mass="42093">MDSSSLKASGALSSASDALHGLKFGQKIYFDDGGGGSGSSSKAPTAPAQEAAAPPPPTKKGKGVAQAGQQQPPRCQVEGCNVDLTGVKAYYCRHKVCGMHSKAPKVVVAGLEQRFCQQFHQLPEFDQGKRSCRRRLAGHNERRRKPPPGPFASRYGRLASSVHGQKHLDTAASTLSCRYPFKHAAFGCHANMVCFTEDPSRFRSFLMDFTYPYLSSTARNLWPTARAGDRVASNEWHVAFDTPPGAAAMHGTHACFQGPPAATFCSPMEFPPGECLGGVSDSSCALSLLSTHPWSSNSARNRAPVIAPNSSTFDGPPMAQSAIPGNYGTSSWGLRGHGIRTNSSHEIQHATGATEASDAHFLGQVELALQENGQCLDHGSARAYAHSSLGMHWSL</sequence>
<dbReference type="EMBL" id="AMZH03006931">
    <property type="protein sequence ID" value="RRT62581.1"/>
    <property type="molecule type" value="Genomic_DNA"/>
</dbReference>
<proteinExistence type="predicted"/>
<evidence type="ECO:0000256" key="2">
    <source>
        <dbReference type="ARBA" id="ARBA00022771"/>
    </source>
</evidence>
<accession>A0A426ZF42</accession>
<feature type="compositionally biased region" description="Low complexity" evidence="5">
    <location>
        <begin position="39"/>
        <end position="52"/>
    </location>
</feature>
<dbReference type="InterPro" id="IPR004333">
    <property type="entry name" value="SBP_dom"/>
</dbReference>
<organism evidence="7 8">
    <name type="scientific">Ensete ventricosum</name>
    <name type="common">Abyssinian banana</name>
    <name type="synonym">Musa ensete</name>
    <dbReference type="NCBI Taxonomy" id="4639"/>
    <lineage>
        <taxon>Eukaryota</taxon>
        <taxon>Viridiplantae</taxon>
        <taxon>Streptophyta</taxon>
        <taxon>Embryophyta</taxon>
        <taxon>Tracheophyta</taxon>
        <taxon>Spermatophyta</taxon>
        <taxon>Magnoliopsida</taxon>
        <taxon>Liliopsida</taxon>
        <taxon>Zingiberales</taxon>
        <taxon>Musaceae</taxon>
        <taxon>Ensete</taxon>
    </lineage>
</organism>
<dbReference type="GO" id="GO:0003677">
    <property type="term" value="F:DNA binding"/>
    <property type="evidence" value="ECO:0007669"/>
    <property type="project" value="InterPro"/>
</dbReference>
<feature type="domain" description="SBP-type" evidence="6">
    <location>
        <begin position="72"/>
        <end position="146"/>
    </location>
</feature>
<evidence type="ECO:0000256" key="1">
    <source>
        <dbReference type="ARBA" id="ARBA00022723"/>
    </source>
</evidence>
<reference evidence="7 8" key="1">
    <citation type="journal article" date="2014" name="Agronomy (Basel)">
        <title>A Draft Genome Sequence for Ensete ventricosum, the Drought-Tolerant Tree Against Hunger.</title>
        <authorList>
            <person name="Harrison J."/>
            <person name="Moore K.A."/>
            <person name="Paszkiewicz K."/>
            <person name="Jones T."/>
            <person name="Grant M."/>
            <person name="Ambacheew D."/>
            <person name="Muzemil S."/>
            <person name="Studholme D.J."/>
        </authorList>
    </citation>
    <scope>NUCLEOTIDE SEQUENCE [LARGE SCALE GENOMIC DNA]</scope>
</reference>
<name>A0A426ZF42_ENSVE</name>
<comment type="caution">
    <text evidence="7">The sequence shown here is derived from an EMBL/GenBank/DDBJ whole genome shotgun (WGS) entry which is preliminary data.</text>
</comment>
<evidence type="ECO:0000256" key="4">
    <source>
        <dbReference type="PROSITE-ProRule" id="PRU00470"/>
    </source>
</evidence>
<keyword evidence="2 4" id="KW-0863">Zinc-finger</keyword>
<dbReference type="AlphaFoldDB" id="A0A426ZF42"/>
<protein>
    <recommendedName>
        <fullName evidence="6">SBP-type domain-containing protein</fullName>
    </recommendedName>
</protein>
<evidence type="ECO:0000259" key="6">
    <source>
        <dbReference type="PROSITE" id="PS51141"/>
    </source>
</evidence>
<feature type="region of interest" description="Disordered" evidence="5">
    <location>
        <begin position="33"/>
        <end position="76"/>
    </location>
</feature>
<keyword evidence="3" id="KW-0862">Zinc</keyword>
<dbReference type="PANTHER" id="PTHR31251:SF226">
    <property type="entry name" value="SQUAMOSA PROMOTER-BINDING-LIKE PROTEIN 6"/>
    <property type="match status" value="1"/>
</dbReference>
<dbReference type="Pfam" id="PF03110">
    <property type="entry name" value="SBP"/>
    <property type="match status" value="1"/>
</dbReference>
<dbReference type="GO" id="GO:0005634">
    <property type="term" value="C:nucleus"/>
    <property type="evidence" value="ECO:0007669"/>
    <property type="project" value="InterPro"/>
</dbReference>
<dbReference type="InterPro" id="IPR036893">
    <property type="entry name" value="SBP_sf"/>
</dbReference>
<evidence type="ECO:0000256" key="5">
    <source>
        <dbReference type="SAM" id="MobiDB-lite"/>
    </source>
</evidence>
<dbReference type="Gene3D" id="4.10.1100.10">
    <property type="entry name" value="Transcription factor, SBP-box domain"/>
    <property type="match status" value="1"/>
</dbReference>
<dbReference type="PANTHER" id="PTHR31251">
    <property type="entry name" value="SQUAMOSA PROMOTER-BINDING-LIKE PROTEIN 4"/>
    <property type="match status" value="1"/>
</dbReference>
<gene>
    <name evidence="7" type="ORF">B296_00011992</name>
</gene>
<keyword evidence="1" id="KW-0479">Metal-binding</keyword>
<dbReference type="InterPro" id="IPR044817">
    <property type="entry name" value="SBP-like"/>
</dbReference>
<evidence type="ECO:0000256" key="3">
    <source>
        <dbReference type="ARBA" id="ARBA00022833"/>
    </source>
</evidence>
<dbReference type="SUPFAM" id="SSF103612">
    <property type="entry name" value="SBT domain"/>
    <property type="match status" value="1"/>
</dbReference>
<dbReference type="GO" id="GO:0008270">
    <property type="term" value="F:zinc ion binding"/>
    <property type="evidence" value="ECO:0007669"/>
    <property type="project" value="UniProtKB-KW"/>
</dbReference>